<keyword evidence="2" id="KW-0802">TPR repeat</keyword>
<dbReference type="AlphaFoldDB" id="A0A3B1ANC4"/>
<evidence type="ECO:0000256" key="2">
    <source>
        <dbReference type="ARBA" id="ARBA00022803"/>
    </source>
</evidence>
<dbReference type="Pfam" id="PF13432">
    <property type="entry name" value="TPR_16"/>
    <property type="match status" value="1"/>
</dbReference>
<dbReference type="InterPro" id="IPR050498">
    <property type="entry name" value="Ycf3"/>
</dbReference>
<reference evidence="3" key="1">
    <citation type="submission" date="2018-06" db="EMBL/GenBank/DDBJ databases">
        <authorList>
            <person name="Zhirakovskaya E."/>
        </authorList>
    </citation>
    <scope>NUCLEOTIDE SEQUENCE</scope>
</reference>
<dbReference type="Pfam" id="PF13414">
    <property type="entry name" value="TPR_11"/>
    <property type="match status" value="1"/>
</dbReference>
<dbReference type="SUPFAM" id="SSF48452">
    <property type="entry name" value="TPR-like"/>
    <property type="match status" value="1"/>
</dbReference>
<dbReference type="SMART" id="SM00028">
    <property type="entry name" value="TPR"/>
    <property type="match status" value="2"/>
</dbReference>
<evidence type="ECO:0000313" key="3">
    <source>
        <dbReference type="EMBL" id="VAX01463.1"/>
    </source>
</evidence>
<dbReference type="InterPro" id="IPR011990">
    <property type="entry name" value="TPR-like_helical_dom_sf"/>
</dbReference>
<dbReference type="PROSITE" id="PS50005">
    <property type="entry name" value="TPR"/>
    <property type="match status" value="1"/>
</dbReference>
<dbReference type="PANTHER" id="PTHR44858">
    <property type="entry name" value="TETRATRICOPEPTIDE REPEAT PROTEIN 6"/>
    <property type="match status" value="1"/>
</dbReference>
<dbReference type="PANTHER" id="PTHR44858:SF1">
    <property type="entry name" value="UDP-N-ACETYLGLUCOSAMINE--PEPTIDE N-ACETYLGLUCOSAMINYLTRANSFERASE SPINDLY-RELATED"/>
    <property type="match status" value="1"/>
</dbReference>
<gene>
    <name evidence="3" type="ORF">MNBD_GAMMA22-1965</name>
</gene>
<keyword evidence="1" id="KW-0677">Repeat</keyword>
<proteinExistence type="predicted"/>
<dbReference type="Gene3D" id="1.25.40.10">
    <property type="entry name" value="Tetratricopeptide repeat domain"/>
    <property type="match status" value="1"/>
</dbReference>
<dbReference type="EMBL" id="UOFS01000049">
    <property type="protein sequence ID" value="VAX01463.1"/>
    <property type="molecule type" value="Genomic_DNA"/>
</dbReference>
<protein>
    <submittedName>
        <fullName evidence="3">Uncharacterized protein</fullName>
    </submittedName>
</protein>
<accession>A0A3B1ANC4</accession>
<name>A0A3B1ANC4_9ZZZZ</name>
<dbReference type="PROSITE" id="PS51257">
    <property type="entry name" value="PROKAR_LIPOPROTEIN"/>
    <property type="match status" value="1"/>
</dbReference>
<dbReference type="InterPro" id="IPR019734">
    <property type="entry name" value="TPR_rpt"/>
</dbReference>
<evidence type="ECO:0000256" key="1">
    <source>
        <dbReference type="ARBA" id="ARBA00022737"/>
    </source>
</evidence>
<organism evidence="3">
    <name type="scientific">hydrothermal vent metagenome</name>
    <dbReference type="NCBI Taxonomy" id="652676"/>
    <lineage>
        <taxon>unclassified sequences</taxon>
        <taxon>metagenomes</taxon>
        <taxon>ecological metagenomes</taxon>
    </lineage>
</organism>
<sequence>MMLFNKILLLLLLSVLFSCSSAVRQVNLKTVDITSKFQRKYSVAINYLKNNQVKKAQKLLTNLAKEFQDFPGIHLNLALIYYRLSELELSRKSINIVLKISPENSLAYNLSGTLYRKAGEFTLARKDYLTALKISPNYADAHLNIAILFDIYLQSLLDAKQHYLKYLKYTSDDNKQVELWLQDLETRISKG</sequence>